<comment type="caution">
    <text evidence="3">Lacks conserved residue(s) required for the propagation of feature annotation.</text>
</comment>
<dbReference type="Gene3D" id="3.50.4.10">
    <property type="entry name" value="Hepatocyte Growth Factor"/>
    <property type="match status" value="1"/>
</dbReference>
<feature type="domain" description="Apple" evidence="5">
    <location>
        <begin position="1"/>
        <end position="84"/>
    </location>
</feature>
<dbReference type="PROSITE" id="PS50026">
    <property type="entry name" value="EGF_3"/>
    <property type="match status" value="1"/>
</dbReference>
<sequence length="127" mass="14575">CRKLEFRPDHTFEGKRLKGHVIKTVDAMDTNFCELQCYLEPSCLSFNFMKSAKKCQLNNSTFERQKNKLEKNMDFIYSGAKDACAKKPCKNNSTCQTGFTHKGYRCICTAGFKGQRCDQGTFNAHDF</sequence>
<keyword evidence="3" id="KW-0245">EGF-like domain</keyword>
<dbReference type="PROSITE" id="PS01186">
    <property type="entry name" value="EGF_2"/>
    <property type="match status" value="1"/>
</dbReference>
<accession>A0ABN8M1E2</accession>
<evidence type="ECO:0000256" key="2">
    <source>
        <dbReference type="ARBA" id="ARBA00023157"/>
    </source>
</evidence>
<dbReference type="Gene3D" id="2.10.25.10">
    <property type="entry name" value="Laminin"/>
    <property type="match status" value="1"/>
</dbReference>
<gene>
    <name evidence="6" type="ORF">PEVE_00013546</name>
</gene>
<feature type="domain" description="EGF-like" evidence="4">
    <location>
        <begin position="80"/>
        <end position="118"/>
    </location>
</feature>
<protein>
    <submittedName>
        <fullName evidence="6">Uncharacterized protein</fullName>
    </submittedName>
</protein>
<organism evidence="6 7">
    <name type="scientific">Porites evermanni</name>
    <dbReference type="NCBI Taxonomy" id="104178"/>
    <lineage>
        <taxon>Eukaryota</taxon>
        <taxon>Metazoa</taxon>
        <taxon>Cnidaria</taxon>
        <taxon>Anthozoa</taxon>
        <taxon>Hexacorallia</taxon>
        <taxon>Scleractinia</taxon>
        <taxon>Fungiina</taxon>
        <taxon>Poritidae</taxon>
        <taxon>Porites</taxon>
    </lineage>
</organism>
<dbReference type="SMART" id="SM00181">
    <property type="entry name" value="EGF"/>
    <property type="match status" value="1"/>
</dbReference>
<dbReference type="Proteomes" id="UP001159427">
    <property type="component" value="Unassembled WGS sequence"/>
</dbReference>
<feature type="non-terminal residue" evidence="6">
    <location>
        <position position="1"/>
    </location>
</feature>
<evidence type="ECO:0000256" key="1">
    <source>
        <dbReference type="ARBA" id="ARBA00022737"/>
    </source>
</evidence>
<dbReference type="EMBL" id="CALNXI010000200">
    <property type="protein sequence ID" value="CAH3021939.1"/>
    <property type="molecule type" value="Genomic_DNA"/>
</dbReference>
<dbReference type="Pfam" id="PF00024">
    <property type="entry name" value="PAN_1"/>
    <property type="match status" value="1"/>
</dbReference>
<evidence type="ECO:0000256" key="3">
    <source>
        <dbReference type="PROSITE-ProRule" id="PRU00076"/>
    </source>
</evidence>
<dbReference type="InterPro" id="IPR003609">
    <property type="entry name" value="Pan_app"/>
</dbReference>
<feature type="disulfide bond" evidence="3">
    <location>
        <begin position="108"/>
        <end position="117"/>
    </location>
</feature>
<dbReference type="SUPFAM" id="SSF57414">
    <property type="entry name" value="Hairpin loop containing domain-like"/>
    <property type="match status" value="1"/>
</dbReference>
<evidence type="ECO:0000313" key="6">
    <source>
        <dbReference type="EMBL" id="CAH3021939.1"/>
    </source>
</evidence>
<evidence type="ECO:0000259" key="5">
    <source>
        <dbReference type="PROSITE" id="PS50948"/>
    </source>
</evidence>
<reference evidence="6 7" key="1">
    <citation type="submission" date="2022-05" db="EMBL/GenBank/DDBJ databases">
        <authorList>
            <consortium name="Genoscope - CEA"/>
            <person name="William W."/>
        </authorList>
    </citation>
    <scope>NUCLEOTIDE SEQUENCE [LARGE SCALE GENOMIC DNA]</scope>
</reference>
<dbReference type="PROSITE" id="PS00022">
    <property type="entry name" value="EGF_1"/>
    <property type="match status" value="1"/>
</dbReference>
<evidence type="ECO:0000259" key="4">
    <source>
        <dbReference type="PROSITE" id="PS50026"/>
    </source>
</evidence>
<dbReference type="PROSITE" id="PS50948">
    <property type="entry name" value="PAN"/>
    <property type="match status" value="1"/>
</dbReference>
<keyword evidence="1" id="KW-0677">Repeat</keyword>
<dbReference type="InterPro" id="IPR000742">
    <property type="entry name" value="EGF"/>
</dbReference>
<dbReference type="SMART" id="SM00223">
    <property type="entry name" value="APPLE"/>
    <property type="match status" value="1"/>
</dbReference>
<keyword evidence="7" id="KW-1185">Reference proteome</keyword>
<evidence type="ECO:0000313" key="7">
    <source>
        <dbReference type="Proteomes" id="UP001159427"/>
    </source>
</evidence>
<proteinExistence type="predicted"/>
<keyword evidence="2 3" id="KW-1015">Disulfide bond</keyword>
<dbReference type="SUPFAM" id="SSF57196">
    <property type="entry name" value="EGF/Laminin"/>
    <property type="match status" value="1"/>
</dbReference>
<dbReference type="Pfam" id="PF00008">
    <property type="entry name" value="EGF"/>
    <property type="match status" value="1"/>
</dbReference>
<comment type="caution">
    <text evidence="6">The sequence shown here is derived from an EMBL/GenBank/DDBJ whole genome shotgun (WGS) entry which is preliminary data.</text>
</comment>
<feature type="disulfide bond" evidence="3">
    <location>
        <begin position="89"/>
        <end position="106"/>
    </location>
</feature>
<dbReference type="InterPro" id="IPR000177">
    <property type="entry name" value="Apple"/>
</dbReference>
<name>A0ABN8M1E2_9CNID</name>